<evidence type="ECO:0008006" key="4">
    <source>
        <dbReference type="Google" id="ProtNLM"/>
    </source>
</evidence>
<dbReference type="RefSeq" id="WP_340935041.1">
    <property type="nucleotide sequence ID" value="NZ_CP150496.1"/>
</dbReference>
<evidence type="ECO:0000313" key="2">
    <source>
        <dbReference type="EMBL" id="WYW56916.1"/>
    </source>
</evidence>
<gene>
    <name evidence="2" type="ORF">WG950_06630</name>
</gene>
<dbReference type="Proteomes" id="UP001491088">
    <property type="component" value="Chromosome"/>
</dbReference>
<feature type="transmembrane region" description="Helical" evidence="1">
    <location>
        <begin position="289"/>
        <end position="307"/>
    </location>
</feature>
<feature type="transmembrane region" description="Helical" evidence="1">
    <location>
        <begin position="230"/>
        <end position="250"/>
    </location>
</feature>
<name>A0ABZ2TUV6_9FLAO</name>
<reference evidence="2 3" key="1">
    <citation type="submission" date="2024-03" db="EMBL/GenBank/DDBJ databases">
        <authorList>
            <person name="Cao K."/>
        </authorList>
    </citation>
    <scope>NUCLEOTIDE SEQUENCE [LARGE SCALE GENOMIC DNA]</scope>
    <source>
        <strain evidence="2 3">MCCC 1K00696</strain>
    </source>
</reference>
<keyword evidence="1" id="KW-0812">Transmembrane</keyword>
<dbReference type="EMBL" id="CP150496">
    <property type="protein sequence ID" value="WYW56916.1"/>
    <property type="molecule type" value="Genomic_DNA"/>
</dbReference>
<feature type="transmembrane region" description="Helical" evidence="1">
    <location>
        <begin position="105"/>
        <end position="121"/>
    </location>
</feature>
<accession>A0ABZ2TUV6</accession>
<feature type="transmembrane region" description="Helical" evidence="1">
    <location>
        <begin position="73"/>
        <end position="96"/>
    </location>
</feature>
<keyword evidence="3" id="KW-1185">Reference proteome</keyword>
<feature type="transmembrane region" description="Helical" evidence="1">
    <location>
        <begin position="154"/>
        <end position="179"/>
    </location>
</feature>
<proteinExistence type="predicted"/>
<evidence type="ECO:0000313" key="3">
    <source>
        <dbReference type="Proteomes" id="UP001491088"/>
    </source>
</evidence>
<feature type="transmembrane region" description="Helical" evidence="1">
    <location>
        <begin position="256"/>
        <end position="277"/>
    </location>
</feature>
<sequence>MNFILFAFSLCFFCLLMFINLKVDGLSLNTDRWSALEVLIKSILEGKYPYAILDHLGNTTSNLPGLFYVGLPFYLLGDVGFLQPFTFLFLSIFIILSKIKNDEKVFIFLLFTLAPSYFWEVIGKSDLMSNCILVLLFISIWQQKFKNNIFKQSYLIAFFSAFLVLTRGIVAIPLTIFMFSEFIKVKPYKKLLFILCFLMSLIFISLPVFIDLPSLTFIKEHNPFNHQTRYAPKILILISLLLPFVFSFKVKNSSDVFLFSTYILSGLMFVTFILNVIEEGFYANIHGNLFDISYLSMILPFILMYFLEKAKNLNNNLS</sequence>
<protein>
    <recommendedName>
        <fullName evidence="4">Glycosyltransferase RgtA/B/C/D-like domain-containing protein</fullName>
    </recommendedName>
</protein>
<keyword evidence="1" id="KW-0472">Membrane</keyword>
<keyword evidence="1" id="KW-1133">Transmembrane helix</keyword>
<evidence type="ECO:0000256" key="1">
    <source>
        <dbReference type="SAM" id="Phobius"/>
    </source>
</evidence>
<organism evidence="2 3">
    <name type="scientific">Polaribacter marinaquae</name>
    <dbReference type="NCBI Taxonomy" id="1642819"/>
    <lineage>
        <taxon>Bacteria</taxon>
        <taxon>Pseudomonadati</taxon>
        <taxon>Bacteroidota</taxon>
        <taxon>Flavobacteriia</taxon>
        <taxon>Flavobacteriales</taxon>
        <taxon>Flavobacteriaceae</taxon>
    </lineage>
</organism>
<feature type="transmembrane region" description="Helical" evidence="1">
    <location>
        <begin position="191"/>
        <end position="210"/>
    </location>
</feature>